<name>A0A1I8BWW3_MELHA</name>
<feature type="chain" id="PRO_5009316247" evidence="1">
    <location>
        <begin position="21"/>
        <end position="140"/>
    </location>
</feature>
<organism evidence="2 3">
    <name type="scientific">Meloidogyne hapla</name>
    <name type="common">Root-knot nematode worm</name>
    <dbReference type="NCBI Taxonomy" id="6305"/>
    <lineage>
        <taxon>Eukaryota</taxon>
        <taxon>Metazoa</taxon>
        <taxon>Ecdysozoa</taxon>
        <taxon>Nematoda</taxon>
        <taxon>Chromadorea</taxon>
        <taxon>Rhabditida</taxon>
        <taxon>Tylenchina</taxon>
        <taxon>Tylenchomorpha</taxon>
        <taxon>Tylenchoidea</taxon>
        <taxon>Meloidogynidae</taxon>
        <taxon>Meloidogyninae</taxon>
        <taxon>Meloidogyne</taxon>
    </lineage>
</organism>
<reference evidence="3" key="1">
    <citation type="submission" date="2016-11" db="UniProtKB">
        <authorList>
            <consortium name="WormBaseParasite"/>
        </authorList>
    </citation>
    <scope>IDENTIFICATION</scope>
</reference>
<sequence length="140" mass="16286">MSKQITFFALFCSLFSFVSSNLKNNQRIIVESKEYNKNEDGSNKINLLKMDFNKIDEESQQNKVEILLEVNEENENNIYLSPFSYGCPENVQTLVKSKITVENGKKLILFEGNFNEDYRKWISICLKVIEIRAKVITISD</sequence>
<keyword evidence="2" id="KW-1185">Reference proteome</keyword>
<evidence type="ECO:0000313" key="2">
    <source>
        <dbReference type="Proteomes" id="UP000095281"/>
    </source>
</evidence>
<feature type="signal peptide" evidence="1">
    <location>
        <begin position="1"/>
        <end position="20"/>
    </location>
</feature>
<dbReference type="AlphaFoldDB" id="A0A1I8BWW3"/>
<accession>A0A1I8BWW3</accession>
<protein>
    <submittedName>
        <fullName evidence="3">Uncharacterized protein</fullName>
    </submittedName>
</protein>
<dbReference type="Proteomes" id="UP000095281">
    <property type="component" value="Unplaced"/>
</dbReference>
<proteinExistence type="predicted"/>
<evidence type="ECO:0000256" key="1">
    <source>
        <dbReference type="SAM" id="SignalP"/>
    </source>
</evidence>
<keyword evidence="1" id="KW-0732">Signal</keyword>
<evidence type="ECO:0000313" key="3">
    <source>
        <dbReference type="WBParaSite" id="MhA1_Contig732.frz3.gene22"/>
    </source>
</evidence>
<dbReference type="WBParaSite" id="MhA1_Contig732.frz3.gene22">
    <property type="protein sequence ID" value="MhA1_Contig732.frz3.gene22"/>
    <property type="gene ID" value="MhA1_Contig732.frz3.gene22"/>
</dbReference>